<dbReference type="OrthoDB" id="10029320at2759"/>
<dbReference type="InterPro" id="IPR036396">
    <property type="entry name" value="Cyt_P450_sf"/>
</dbReference>
<evidence type="ECO:0000313" key="10">
    <source>
        <dbReference type="Proteomes" id="UP000014480"/>
    </source>
</evidence>
<evidence type="ECO:0000256" key="3">
    <source>
        <dbReference type="ARBA" id="ARBA00022617"/>
    </source>
</evidence>
<dbReference type="GO" id="GO:0004497">
    <property type="term" value="F:monooxygenase activity"/>
    <property type="evidence" value="ECO:0007669"/>
    <property type="project" value="UniProtKB-KW"/>
</dbReference>
<dbReference type="PRINTS" id="PR00385">
    <property type="entry name" value="P450"/>
</dbReference>
<proteinExistence type="predicted"/>
<dbReference type="STRING" id="1213857.N4V0Q3"/>
<evidence type="ECO:0000256" key="8">
    <source>
        <dbReference type="PIRSR" id="PIRSR602401-1"/>
    </source>
</evidence>
<comment type="caution">
    <text evidence="9">The sequence shown here is derived from an EMBL/GenBank/DDBJ whole genome shotgun (WGS) entry which is preliminary data.</text>
</comment>
<dbReference type="PRINTS" id="PR00463">
    <property type="entry name" value="EP450I"/>
</dbReference>
<dbReference type="Pfam" id="PF00067">
    <property type="entry name" value="p450"/>
    <property type="match status" value="1"/>
</dbReference>
<dbReference type="GO" id="GO:0020037">
    <property type="term" value="F:heme binding"/>
    <property type="evidence" value="ECO:0007669"/>
    <property type="project" value="InterPro"/>
</dbReference>
<dbReference type="Gene3D" id="1.10.630.10">
    <property type="entry name" value="Cytochrome P450"/>
    <property type="match status" value="1"/>
</dbReference>
<organism evidence="9 10">
    <name type="scientific">Colletotrichum orbiculare (strain 104-T / ATCC 96160 / CBS 514.97 / LARS 414 / MAFF 240422)</name>
    <name type="common">Cucumber anthracnose fungus</name>
    <name type="synonym">Colletotrichum lagenarium</name>
    <dbReference type="NCBI Taxonomy" id="1213857"/>
    <lineage>
        <taxon>Eukaryota</taxon>
        <taxon>Fungi</taxon>
        <taxon>Dikarya</taxon>
        <taxon>Ascomycota</taxon>
        <taxon>Pezizomycotina</taxon>
        <taxon>Sordariomycetes</taxon>
        <taxon>Hypocreomycetidae</taxon>
        <taxon>Glomerellales</taxon>
        <taxon>Glomerellaceae</taxon>
        <taxon>Colletotrichum</taxon>
        <taxon>Colletotrichum orbiculare species complex</taxon>
    </lineage>
</organism>
<comment type="cofactor">
    <cofactor evidence="1 8">
        <name>heme</name>
        <dbReference type="ChEBI" id="CHEBI:30413"/>
    </cofactor>
</comment>
<dbReference type="Proteomes" id="UP000014480">
    <property type="component" value="Unassembled WGS sequence"/>
</dbReference>
<comment type="pathway">
    <text evidence="2">Secondary metabolite biosynthesis.</text>
</comment>
<name>N4V0Q3_COLOR</name>
<dbReference type="GO" id="GO:0005506">
    <property type="term" value="F:iron ion binding"/>
    <property type="evidence" value="ECO:0007669"/>
    <property type="project" value="InterPro"/>
</dbReference>
<dbReference type="InterPro" id="IPR002401">
    <property type="entry name" value="Cyt_P450_E_grp-I"/>
</dbReference>
<evidence type="ECO:0000256" key="4">
    <source>
        <dbReference type="ARBA" id="ARBA00022723"/>
    </source>
</evidence>
<evidence type="ECO:0000256" key="1">
    <source>
        <dbReference type="ARBA" id="ARBA00001971"/>
    </source>
</evidence>
<dbReference type="InterPro" id="IPR050121">
    <property type="entry name" value="Cytochrome_P450_monoxygenase"/>
</dbReference>
<protein>
    <submittedName>
        <fullName evidence="9">Sterigmatocystin biosynthesis P450 monooxygenase stcS</fullName>
    </submittedName>
</protein>
<dbReference type="InterPro" id="IPR001128">
    <property type="entry name" value="Cyt_P450"/>
</dbReference>
<keyword evidence="10" id="KW-1185">Reference proteome</keyword>
<evidence type="ECO:0000256" key="7">
    <source>
        <dbReference type="ARBA" id="ARBA00023033"/>
    </source>
</evidence>
<feature type="binding site" description="axial binding residue" evidence="8">
    <location>
        <position position="497"/>
    </location>
    <ligand>
        <name>heme</name>
        <dbReference type="ChEBI" id="CHEBI:30413"/>
    </ligand>
    <ligandPart>
        <name>Fe</name>
        <dbReference type="ChEBI" id="CHEBI:18248"/>
    </ligandPart>
</feature>
<dbReference type="SUPFAM" id="SSF48264">
    <property type="entry name" value="Cytochrome P450"/>
    <property type="match status" value="1"/>
</dbReference>
<evidence type="ECO:0000256" key="5">
    <source>
        <dbReference type="ARBA" id="ARBA00023002"/>
    </source>
</evidence>
<keyword evidence="3 8" id="KW-0349">Heme</keyword>
<keyword evidence="7 9" id="KW-0503">Monooxygenase</keyword>
<dbReference type="GO" id="GO:0016705">
    <property type="term" value="F:oxidoreductase activity, acting on paired donors, with incorporation or reduction of molecular oxygen"/>
    <property type="evidence" value="ECO:0007669"/>
    <property type="project" value="InterPro"/>
</dbReference>
<dbReference type="CDD" id="cd11051">
    <property type="entry name" value="CYP59-like"/>
    <property type="match status" value="1"/>
</dbReference>
<dbReference type="PANTHER" id="PTHR24305">
    <property type="entry name" value="CYTOCHROME P450"/>
    <property type="match status" value="1"/>
</dbReference>
<keyword evidence="6 8" id="KW-0408">Iron</keyword>
<accession>N4V0Q3</accession>
<evidence type="ECO:0000256" key="2">
    <source>
        <dbReference type="ARBA" id="ARBA00005179"/>
    </source>
</evidence>
<gene>
    <name evidence="9" type="primary">stcS-1</name>
    <name evidence="9" type="ORF">Cob_v010154</name>
</gene>
<dbReference type="PANTHER" id="PTHR24305:SF107">
    <property type="entry name" value="P450, PUTATIVE (EUROFUNG)-RELATED"/>
    <property type="match status" value="1"/>
</dbReference>
<keyword evidence="4 8" id="KW-0479">Metal-binding</keyword>
<evidence type="ECO:0000256" key="6">
    <source>
        <dbReference type="ARBA" id="ARBA00023004"/>
    </source>
</evidence>
<reference evidence="10" key="1">
    <citation type="journal article" date="2013" name="New Phytol.">
        <title>Comparative genomic and transcriptomic analyses reveal the hemibiotrophic stage shift of Colletotrichum fungi.</title>
        <authorList>
            <person name="Gan P."/>
            <person name="Ikeda K."/>
            <person name="Irieda H."/>
            <person name="Narusaka M."/>
            <person name="O'Connell R.J."/>
            <person name="Narusaka Y."/>
            <person name="Takano Y."/>
            <person name="Kubo Y."/>
            <person name="Shirasu K."/>
        </authorList>
    </citation>
    <scope>NUCLEOTIDE SEQUENCE [LARGE SCALE GENOMIC DNA]</scope>
    <source>
        <strain evidence="10">104-T / ATCC 96160 / CBS 514.97 / LARS 414 / MAFF 240422</strain>
    </source>
</reference>
<reference evidence="10" key="2">
    <citation type="journal article" date="2019" name="Mol. Plant Microbe Interact.">
        <title>Genome sequence resources for four phytopathogenic fungi from the Colletotrichum orbiculare species complex.</title>
        <authorList>
            <person name="Gan P."/>
            <person name="Tsushima A."/>
            <person name="Narusaka M."/>
            <person name="Narusaka Y."/>
            <person name="Takano Y."/>
            <person name="Kubo Y."/>
            <person name="Shirasu K."/>
        </authorList>
    </citation>
    <scope>GENOME REANNOTATION</scope>
    <source>
        <strain evidence="10">104-T / ATCC 96160 / CBS 514.97 / LARS 414 / MAFF 240422</strain>
    </source>
</reference>
<dbReference type="AlphaFoldDB" id="N4V0Q3"/>
<sequence>MPDKPKGEPYDEDGNGQQNDLLDMEINQISEIWRVLAAIPILVAIYGAFRMYQVRSLFRDLQRRGFPMPPHDPIWGHLKIVGSIMRDLPPDLMPTIALGDFVRRKYPHLDQAFYLDQWPFSGPLLVVISPDGARQMTQGIQLAKDPGQHDVLKPLTGGYDMDTMEGEEWKFWHNAFSPGFRVSNIMALLPKMVPLVEIFCDRLRQQAQRSREPFLLSPMALDLTMDLSSLSIWGHELSSQTEYNDFADALASQLSWLHYWGSSLLKDMNFVRPIMHWYNSRRMNTYIDRVLAKPQNVSADGKTSSTSILDLANLPKEQEYQRILPKVIQSQIKFMMLAGYDTTGSSIVFLIHLLSRHPEILAKVRAEHDEVFGTDLEAAPRLIAAQPKLLNQLPYTTAVMKESLRFFPPAATMRMGTPSFEILIDAPGGDGTARGLRLGLPTKGCKCTVVHHGVHHNPRFWREPHRFMPERFLEGTVDSLRPPANGWRPFERGPRACIGQEMALTEIKLVCVMTAREFDFTPAYEEFYGPRTARKIDDDHVYLVSRGGAANPSGCYPCRVSVRAPRG</sequence>
<dbReference type="EMBL" id="AMCV02000032">
    <property type="protein sequence ID" value="TDZ16991.1"/>
    <property type="molecule type" value="Genomic_DNA"/>
</dbReference>
<evidence type="ECO:0000313" key="9">
    <source>
        <dbReference type="EMBL" id="TDZ16991.1"/>
    </source>
</evidence>
<dbReference type="eggNOG" id="KOG0158">
    <property type="taxonomic scope" value="Eukaryota"/>
</dbReference>
<keyword evidence="5" id="KW-0560">Oxidoreductase</keyword>
<dbReference type="HOGENOM" id="CLU_020492_1_0_1"/>